<keyword evidence="3 12" id="KW-0812">Transmembrane</keyword>
<keyword evidence="5 12" id="KW-1133">Transmembrane helix</keyword>
<evidence type="ECO:0000256" key="1">
    <source>
        <dbReference type="ARBA" id="ARBA00004251"/>
    </source>
</evidence>
<feature type="transmembrane region" description="Helical" evidence="12">
    <location>
        <begin position="232"/>
        <end position="253"/>
    </location>
</feature>
<keyword evidence="15" id="KW-1185">Reference proteome</keyword>
<dbReference type="Gene3D" id="3.30.200.20">
    <property type="entry name" value="Phosphorylase Kinase, domain 1"/>
    <property type="match status" value="1"/>
</dbReference>
<dbReference type="AlphaFoldDB" id="A0A8S4Q7Z9"/>
<dbReference type="Proteomes" id="UP000749559">
    <property type="component" value="Unassembled WGS sequence"/>
</dbReference>
<dbReference type="InterPro" id="IPR051713">
    <property type="entry name" value="T-cell_Activation_Regulation"/>
</dbReference>
<evidence type="ECO:0000256" key="5">
    <source>
        <dbReference type="ARBA" id="ARBA00022989"/>
    </source>
</evidence>
<dbReference type="OrthoDB" id="2431000at2759"/>
<dbReference type="SMART" id="SM00409">
    <property type="entry name" value="IG"/>
    <property type="match status" value="2"/>
</dbReference>
<evidence type="ECO:0000256" key="11">
    <source>
        <dbReference type="PROSITE-ProRule" id="PRU10141"/>
    </source>
</evidence>
<evidence type="ECO:0000256" key="10">
    <source>
        <dbReference type="ARBA" id="ARBA00023319"/>
    </source>
</evidence>
<keyword evidence="9" id="KW-0325">Glycoprotein</keyword>
<dbReference type="InterPro" id="IPR007110">
    <property type="entry name" value="Ig-like_dom"/>
</dbReference>
<dbReference type="GO" id="GO:0007166">
    <property type="term" value="P:cell surface receptor signaling pathway"/>
    <property type="evidence" value="ECO:0007669"/>
    <property type="project" value="TreeGrafter"/>
</dbReference>
<feature type="domain" description="Ig-like" evidence="13">
    <location>
        <begin position="1"/>
        <end position="89"/>
    </location>
</feature>
<dbReference type="InterPro" id="IPR017441">
    <property type="entry name" value="Protein_kinase_ATP_BS"/>
</dbReference>
<protein>
    <recommendedName>
        <fullName evidence="13">Ig-like domain-containing protein</fullName>
    </recommendedName>
</protein>
<evidence type="ECO:0000256" key="12">
    <source>
        <dbReference type="SAM" id="Phobius"/>
    </source>
</evidence>
<feature type="non-terminal residue" evidence="14">
    <location>
        <position position="1"/>
    </location>
</feature>
<dbReference type="InterPro" id="IPR003599">
    <property type="entry name" value="Ig_sub"/>
</dbReference>
<evidence type="ECO:0000256" key="8">
    <source>
        <dbReference type="ARBA" id="ARBA00023170"/>
    </source>
</evidence>
<keyword evidence="11" id="KW-0067">ATP-binding</keyword>
<evidence type="ECO:0000256" key="7">
    <source>
        <dbReference type="ARBA" id="ARBA00023157"/>
    </source>
</evidence>
<comment type="caution">
    <text evidence="14">The sequence shown here is derived from an EMBL/GenBank/DDBJ whole genome shotgun (WGS) entry which is preliminary data.</text>
</comment>
<keyword evidence="7" id="KW-1015">Disulfide bond</keyword>
<evidence type="ECO:0000256" key="6">
    <source>
        <dbReference type="ARBA" id="ARBA00023136"/>
    </source>
</evidence>
<evidence type="ECO:0000259" key="13">
    <source>
        <dbReference type="PROSITE" id="PS50835"/>
    </source>
</evidence>
<dbReference type="GO" id="GO:0005524">
    <property type="term" value="F:ATP binding"/>
    <property type="evidence" value="ECO:0007669"/>
    <property type="project" value="UniProtKB-UniRule"/>
</dbReference>
<keyword evidence="4" id="KW-0732">Signal</keyword>
<proteinExistence type="predicted"/>
<feature type="non-terminal residue" evidence="14">
    <location>
        <position position="347"/>
    </location>
</feature>
<evidence type="ECO:0000313" key="15">
    <source>
        <dbReference type="Proteomes" id="UP000749559"/>
    </source>
</evidence>
<dbReference type="PANTHER" id="PTHR25466:SF9">
    <property type="entry name" value="FIBRONECTIN TYPE-III DOMAIN-CONTAINING PROTEIN"/>
    <property type="match status" value="1"/>
</dbReference>
<evidence type="ECO:0000256" key="3">
    <source>
        <dbReference type="ARBA" id="ARBA00022692"/>
    </source>
</evidence>
<dbReference type="GO" id="GO:0009897">
    <property type="term" value="C:external side of plasma membrane"/>
    <property type="evidence" value="ECO:0007669"/>
    <property type="project" value="TreeGrafter"/>
</dbReference>
<accession>A0A8S4Q7Z9</accession>
<keyword evidence="8" id="KW-0675">Receptor</keyword>
<gene>
    <name evidence="14" type="ORF">OFUS_LOCUS25784</name>
</gene>
<evidence type="ECO:0000313" key="14">
    <source>
        <dbReference type="EMBL" id="CAH1802066.1"/>
    </source>
</evidence>
<dbReference type="InterPro" id="IPR036179">
    <property type="entry name" value="Ig-like_dom_sf"/>
</dbReference>
<keyword evidence="2" id="KW-1003">Cell membrane</keyword>
<dbReference type="Gene3D" id="2.60.40.10">
    <property type="entry name" value="Immunoglobulins"/>
    <property type="match status" value="2"/>
</dbReference>
<sequence length="347" mass="38383">VVKEGPKDIAVLSGQNAELTCHIDLNGSSPKPEVQWISYSVKKGGGRQISFNERAFFLEIPNKFSISTLKPYSLRINNVDRDDAGRYRCNDVPTGASIGNLDPHLLVVEPTSCPLPRIITRRENETVTFTWTITYTGNRDDYQKPIITWTLNGIKQTSATSDETTPGVYSSTFTKTVGSIDNQGELSCSFHFLDIKQNCSTRLNIQSTAPALRISSTVKTSSSSTTLTGHKIGLIIGLLIAIVIIFVLILLIFKLHKKNKRQKSIIGRTEDVTVSLLRNEDNAAKQTIREYQPEDIDIRDTIGTGEFGVVKLVNVNNGDTTPFKVAGKMLKENASDDDNQALFCELQ</sequence>
<dbReference type="PROSITE" id="PS00107">
    <property type="entry name" value="PROTEIN_KINASE_ATP"/>
    <property type="match status" value="1"/>
</dbReference>
<dbReference type="Pfam" id="PF13927">
    <property type="entry name" value="Ig_3"/>
    <property type="match status" value="1"/>
</dbReference>
<dbReference type="InterPro" id="IPR013783">
    <property type="entry name" value="Ig-like_fold"/>
</dbReference>
<name>A0A8S4Q7Z9_OWEFU</name>
<evidence type="ECO:0000256" key="9">
    <source>
        <dbReference type="ARBA" id="ARBA00023180"/>
    </source>
</evidence>
<dbReference type="GO" id="GO:0071222">
    <property type="term" value="P:cellular response to lipopolysaccharide"/>
    <property type="evidence" value="ECO:0007669"/>
    <property type="project" value="TreeGrafter"/>
</dbReference>
<dbReference type="PANTHER" id="PTHR25466">
    <property type="entry name" value="T-LYMPHOCYTE ACTIVATION ANTIGEN"/>
    <property type="match status" value="1"/>
</dbReference>
<keyword evidence="6 12" id="KW-0472">Membrane</keyword>
<organism evidence="14 15">
    <name type="scientific">Owenia fusiformis</name>
    <name type="common">Polychaete worm</name>
    <dbReference type="NCBI Taxonomy" id="6347"/>
    <lineage>
        <taxon>Eukaryota</taxon>
        <taxon>Metazoa</taxon>
        <taxon>Spiralia</taxon>
        <taxon>Lophotrochozoa</taxon>
        <taxon>Annelida</taxon>
        <taxon>Polychaeta</taxon>
        <taxon>Sedentaria</taxon>
        <taxon>Canalipalpata</taxon>
        <taxon>Sabellida</taxon>
        <taxon>Oweniida</taxon>
        <taxon>Oweniidae</taxon>
        <taxon>Owenia</taxon>
    </lineage>
</organism>
<dbReference type="GO" id="GO:0006955">
    <property type="term" value="P:immune response"/>
    <property type="evidence" value="ECO:0007669"/>
    <property type="project" value="TreeGrafter"/>
</dbReference>
<dbReference type="PROSITE" id="PS50835">
    <property type="entry name" value="IG_LIKE"/>
    <property type="match status" value="1"/>
</dbReference>
<reference evidence="14" key="1">
    <citation type="submission" date="2022-03" db="EMBL/GenBank/DDBJ databases">
        <authorList>
            <person name="Martin C."/>
        </authorList>
    </citation>
    <scope>NUCLEOTIDE SEQUENCE</scope>
</reference>
<evidence type="ECO:0000256" key="4">
    <source>
        <dbReference type="ARBA" id="ARBA00022729"/>
    </source>
</evidence>
<keyword evidence="11" id="KW-0547">Nucleotide-binding</keyword>
<feature type="binding site" evidence="11">
    <location>
        <position position="328"/>
    </location>
    <ligand>
        <name>ATP</name>
        <dbReference type="ChEBI" id="CHEBI:30616"/>
    </ligand>
</feature>
<evidence type="ECO:0000256" key="2">
    <source>
        <dbReference type="ARBA" id="ARBA00022475"/>
    </source>
</evidence>
<dbReference type="SUPFAM" id="SSF48726">
    <property type="entry name" value="Immunoglobulin"/>
    <property type="match status" value="1"/>
</dbReference>
<keyword evidence="10" id="KW-0393">Immunoglobulin domain</keyword>
<dbReference type="EMBL" id="CAIIXF020000012">
    <property type="protein sequence ID" value="CAH1802066.1"/>
    <property type="molecule type" value="Genomic_DNA"/>
</dbReference>
<comment type="subcellular location">
    <subcellularLocation>
        <location evidence="1">Cell membrane</location>
        <topology evidence="1">Single-pass type I membrane protein</topology>
    </subcellularLocation>
</comment>